<feature type="compositionally biased region" description="Basic and acidic residues" evidence="2">
    <location>
        <begin position="191"/>
        <end position="204"/>
    </location>
</feature>
<dbReference type="InterPro" id="IPR043502">
    <property type="entry name" value="DNA/RNA_pol_sf"/>
</dbReference>
<evidence type="ECO:0000313" key="5">
    <source>
        <dbReference type="Proteomes" id="UP000719412"/>
    </source>
</evidence>
<reference evidence="4" key="1">
    <citation type="journal article" date="2020" name="J Insects Food Feed">
        <title>The yellow mealworm (Tenebrio molitor) genome: a resource for the emerging insects as food and feed industry.</title>
        <authorList>
            <person name="Eriksson T."/>
            <person name="Andere A."/>
            <person name="Kelstrup H."/>
            <person name="Emery V."/>
            <person name="Picard C."/>
        </authorList>
    </citation>
    <scope>NUCLEOTIDE SEQUENCE</scope>
    <source>
        <strain evidence="4">Stoneville</strain>
        <tissue evidence="4">Whole head</tissue>
    </source>
</reference>
<feature type="region of interest" description="Disordered" evidence="2">
    <location>
        <begin position="184"/>
        <end position="224"/>
    </location>
</feature>
<evidence type="ECO:0000259" key="3">
    <source>
        <dbReference type="PROSITE" id="PS50878"/>
    </source>
</evidence>
<dbReference type="Pfam" id="PF00078">
    <property type="entry name" value="RVT_1"/>
    <property type="match status" value="1"/>
</dbReference>
<sequence length="999" mass="117159">MEEIKQILLELSREVKEMRNDISQNNKEMKSLREDVRTMQVNWEKEKLDLEEKITKTEEKIEKLEKDKIRNNLIVTGMRMETEDEELLRNTMEKKINKELSLNVKVKKVYKIGQDRYNVEMNNWNEKLMVLKTKGKLRGKEIYIDSALTLTEREIQKKIRDFAKKERIKGDTVRVKYQGVEIDGGTTKTTRQKERTTQTEREEQTEPTNPGKRAKKPNKKGKMKKKIIRLGTWNEGGIRNKIMQYEAVDGRISWIRIENKQANITIINAYAPTENSKEEEKTKFYDKLEKVCEKVERNDILMIVGAFNAKIGKEERNEGVAGKETIHDTTNDNGAKICDLAAATNTFIVSTQYRHKREHKITWMIPGGTEGNQIDHMLISKKWKRIIQDVRTYRGANVDSDHLLVVAKMRMKVVKQTGGSRKNGWDVEKLNHTRHNDEYKKEMRKKLETREEEVDIDEEWKNLKESITDTAETVLGRRTTRKRKEWFDEECEKRTEAKNQARNRWLKTGNQKDLENYKEKRKEATKYCKHKKESWIGELMQEVEVNNRDSRKLYKLIKHWNSTSKKTQRIGNKRWETYYTELFREEKEITGRKKEKVEMEDSNNEDDAPSYDEYMEIIAQLKTKKAAGPDQISNELIKQGGHELLSRVYRILVAVWQSETMPEEWRTGLLIRLLKKGDPTQCNNYRGIMLLNTTYKILTSIIRKRLAEHTETKLGEYQNGFRKGKSTIDAIHVMSQIIEKSYEYDIELHILFIDFKQAFDNINRRSLVEQMQQMKIPEKLIKLTKMTMDNSKARISTTEGVTNEINIERGVRQGDALSTTLFNIALDGAIKAAGLDRAITESATQVIAYADDIALITRDKKSLGAALQKLVTETEKRGLQLNQDKTKYMIISRRKTDHIKETNLGSYTFKKVENFKYLGVNVNEKNERSAEIKERIQAANKAYWKYQRYLTDHHISRATKIKIYKAAIRPTKRTSGYLKERYSEKLQGQEEQKKGNTGH</sequence>
<evidence type="ECO:0000256" key="2">
    <source>
        <dbReference type="SAM" id="MobiDB-lite"/>
    </source>
</evidence>
<dbReference type="AlphaFoldDB" id="A0A8J6LDR8"/>
<dbReference type="PROSITE" id="PS50878">
    <property type="entry name" value="RT_POL"/>
    <property type="match status" value="1"/>
</dbReference>
<evidence type="ECO:0000256" key="1">
    <source>
        <dbReference type="SAM" id="Coils"/>
    </source>
</evidence>
<dbReference type="InterPro" id="IPR000477">
    <property type="entry name" value="RT_dom"/>
</dbReference>
<dbReference type="PANTHER" id="PTHR47027">
    <property type="entry name" value="REVERSE TRANSCRIPTASE DOMAIN-CONTAINING PROTEIN"/>
    <property type="match status" value="1"/>
</dbReference>
<dbReference type="PANTHER" id="PTHR47027:SF20">
    <property type="entry name" value="REVERSE TRANSCRIPTASE-LIKE PROTEIN WITH RNA-DIRECTED DNA POLYMERASE DOMAIN"/>
    <property type="match status" value="1"/>
</dbReference>
<feature type="domain" description="Reverse transcriptase" evidence="3">
    <location>
        <begin position="654"/>
        <end position="922"/>
    </location>
</feature>
<dbReference type="GO" id="GO:0071897">
    <property type="term" value="P:DNA biosynthetic process"/>
    <property type="evidence" value="ECO:0007669"/>
    <property type="project" value="UniProtKB-ARBA"/>
</dbReference>
<reference evidence="4" key="2">
    <citation type="submission" date="2021-08" db="EMBL/GenBank/DDBJ databases">
        <authorList>
            <person name="Eriksson T."/>
        </authorList>
    </citation>
    <scope>NUCLEOTIDE SEQUENCE</scope>
    <source>
        <strain evidence="4">Stoneville</strain>
        <tissue evidence="4">Whole head</tissue>
    </source>
</reference>
<name>A0A8J6LDR8_TENMO</name>
<feature type="coiled-coil region" evidence="1">
    <location>
        <begin position="1"/>
        <end position="67"/>
    </location>
</feature>
<dbReference type="Proteomes" id="UP000719412">
    <property type="component" value="Unassembled WGS sequence"/>
</dbReference>
<dbReference type="EMBL" id="JABDTM020021434">
    <property type="protein sequence ID" value="KAH0816502.1"/>
    <property type="molecule type" value="Genomic_DNA"/>
</dbReference>
<dbReference type="InterPro" id="IPR036691">
    <property type="entry name" value="Endo/exonu/phosph_ase_sf"/>
</dbReference>
<dbReference type="SUPFAM" id="SSF56219">
    <property type="entry name" value="DNase I-like"/>
    <property type="match status" value="1"/>
</dbReference>
<comment type="caution">
    <text evidence="4">The sequence shown here is derived from an EMBL/GenBank/DDBJ whole genome shotgun (WGS) entry which is preliminary data.</text>
</comment>
<feature type="compositionally biased region" description="Basic residues" evidence="2">
    <location>
        <begin position="212"/>
        <end position="224"/>
    </location>
</feature>
<dbReference type="InterPro" id="IPR043128">
    <property type="entry name" value="Rev_trsase/Diguanyl_cyclase"/>
</dbReference>
<dbReference type="CDD" id="cd01650">
    <property type="entry name" value="RT_nLTR_like"/>
    <property type="match status" value="1"/>
</dbReference>
<dbReference type="SUPFAM" id="SSF56672">
    <property type="entry name" value="DNA/RNA polymerases"/>
    <property type="match status" value="1"/>
</dbReference>
<evidence type="ECO:0000313" key="4">
    <source>
        <dbReference type="EMBL" id="KAH0816502.1"/>
    </source>
</evidence>
<dbReference type="Gene3D" id="3.60.10.10">
    <property type="entry name" value="Endonuclease/exonuclease/phosphatase"/>
    <property type="match status" value="1"/>
</dbReference>
<dbReference type="CDD" id="cd09076">
    <property type="entry name" value="L1-EN"/>
    <property type="match status" value="1"/>
</dbReference>
<accession>A0A8J6LDR8</accession>
<keyword evidence="5" id="KW-1185">Reference proteome</keyword>
<keyword evidence="1" id="KW-0175">Coiled coil</keyword>
<dbReference type="Gene3D" id="3.30.70.270">
    <property type="match status" value="1"/>
</dbReference>
<protein>
    <recommendedName>
        <fullName evidence="3">Reverse transcriptase domain-containing protein</fullName>
    </recommendedName>
</protein>
<gene>
    <name evidence="4" type="ORF">GEV33_006289</name>
</gene>
<organism evidence="4 5">
    <name type="scientific">Tenebrio molitor</name>
    <name type="common">Yellow mealworm beetle</name>
    <dbReference type="NCBI Taxonomy" id="7067"/>
    <lineage>
        <taxon>Eukaryota</taxon>
        <taxon>Metazoa</taxon>
        <taxon>Ecdysozoa</taxon>
        <taxon>Arthropoda</taxon>
        <taxon>Hexapoda</taxon>
        <taxon>Insecta</taxon>
        <taxon>Pterygota</taxon>
        <taxon>Neoptera</taxon>
        <taxon>Endopterygota</taxon>
        <taxon>Coleoptera</taxon>
        <taxon>Polyphaga</taxon>
        <taxon>Cucujiformia</taxon>
        <taxon>Tenebrionidae</taxon>
        <taxon>Tenebrio</taxon>
    </lineage>
</organism>
<proteinExistence type="predicted"/>